<dbReference type="CDD" id="cd02440">
    <property type="entry name" value="AdoMet_MTases"/>
    <property type="match status" value="1"/>
</dbReference>
<dbReference type="Pfam" id="PF13489">
    <property type="entry name" value="Methyltransf_23"/>
    <property type="match status" value="1"/>
</dbReference>
<organism evidence="1 2">
    <name type="scientific">Spirosoma radiotolerans</name>
    <dbReference type="NCBI Taxonomy" id="1379870"/>
    <lineage>
        <taxon>Bacteria</taxon>
        <taxon>Pseudomonadati</taxon>
        <taxon>Bacteroidota</taxon>
        <taxon>Cytophagia</taxon>
        <taxon>Cytophagales</taxon>
        <taxon>Cytophagaceae</taxon>
        <taxon>Spirosoma</taxon>
    </lineage>
</organism>
<dbReference type="Gene3D" id="3.40.50.150">
    <property type="entry name" value="Vaccinia Virus protein VP39"/>
    <property type="match status" value="1"/>
</dbReference>
<gene>
    <name evidence="1" type="ORF">SD10_00525</name>
</gene>
<keyword evidence="2" id="KW-1185">Reference proteome</keyword>
<evidence type="ECO:0008006" key="3">
    <source>
        <dbReference type="Google" id="ProtNLM"/>
    </source>
</evidence>
<sequence length="331" mass="38010">MNKTNEKVCRICGSSDLTTFNVREMMFGTKVEFLYAECKTCGCFQLCDIPKDMSPYYPNSYYSLLASPDDNYKNPLEKITRKIRDKYAVSSKGLLGKLLYKFYPNETIMSLAQAKIKSTTRILDVGCGKGQLLYSLRELGYENLLGVDPYLEQDIKYSNGLAIQKKPIDQIEGEWDLIMLHHVIEHLESPALTLQVIDKHLSKDGICLIRTPIVPCLVWDQYNSDWIQLDAPRHLTIFSVLGIKCLLENTNLRIDKAFYDSTTLQFWGSEQYKNDISLWAENSYRINAEKSIFSKEVIKDFQRQTTNLNKMSALEGNKGADQIVIYLTHKS</sequence>
<reference evidence="1 2" key="1">
    <citation type="journal article" date="2014" name="Curr. Microbiol.">
        <title>Spirosoma radiotolerans sp. nov., a gamma-radiation-resistant bacterium isolated from gamma ray-irradiated soil.</title>
        <authorList>
            <person name="Lee J.J."/>
            <person name="Srinivasan S."/>
            <person name="Lim S."/>
            <person name="Joe M."/>
            <person name="Im S."/>
            <person name="Bae S.I."/>
            <person name="Park K.R."/>
            <person name="Han J.H."/>
            <person name="Park S.H."/>
            <person name="Joo B.M."/>
            <person name="Park S.J."/>
            <person name="Kim M.K."/>
        </authorList>
    </citation>
    <scope>NUCLEOTIDE SEQUENCE [LARGE SCALE GENOMIC DNA]</scope>
    <source>
        <strain evidence="1 2">DG5A</strain>
    </source>
</reference>
<dbReference type="Proteomes" id="UP000033054">
    <property type="component" value="Chromosome"/>
</dbReference>
<dbReference type="PANTHER" id="PTHR43861">
    <property type="entry name" value="TRANS-ACONITATE 2-METHYLTRANSFERASE-RELATED"/>
    <property type="match status" value="1"/>
</dbReference>
<dbReference type="SUPFAM" id="SSF53335">
    <property type="entry name" value="S-adenosyl-L-methionine-dependent methyltransferases"/>
    <property type="match status" value="1"/>
</dbReference>
<dbReference type="PATRIC" id="fig|1379870.5.peg.116"/>
<evidence type="ECO:0000313" key="1">
    <source>
        <dbReference type="EMBL" id="AKD53611.1"/>
    </source>
</evidence>
<dbReference type="RefSeq" id="WP_052731025.1">
    <property type="nucleotide sequence ID" value="NZ_CP010429.1"/>
</dbReference>
<proteinExistence type="predicted"/>
<dbReference type="OrthoDB" id="9791837at2"/>
<protein>
    <recommendedName>
        <fullName evidence="3">Methyltransferase type 12</fullName>
    </recommendedName>
</protein>
<dbReference type="KEGG" id="srd:SD10_00525"/>
<accession>A0A0E3V5F5</accession>
<name>A0A0E3V5F5_9BACT</name>
<dbReference type="HOGENOM" id="CLU_852117_0_0_10"/>
<dbReference type="EMBL" id="CP010429">
    <property type="protein sequence ID" value="AKD53611.1"/>
    <property type="molecule type" value="Genomic_DNA"/>
</dbReference>
<dbReference type="AlphaFoldDB" id="A0A0E3V5F5"/>
<dbReference type="STRING" id="1379870.SD10_00525"/>
<dbReference type="InterPro" id="IPR029063">
    <property type="entry name" value="SAM-dependent_MTases_sf"/>
</dbReference>
<evidence type="ECO:0000313" key="2">
    <source>
        <dbReference type="Proteomes" id="UP000033054"/>
    </source>
</evidence>